<evidence type="ECO:0000313" key="3">
    <source>
        <dbReference type="Proteomes" id="UP001583186"/>
    </source>
</evidence>
<feature type="compositionally biased region" description="Polar residues" evidence="1">
    <location>
        <begin position="268"/>
        <end position="278"/>
    </location>
</feature>
<feature type="compositionally biased region" description="Polar residues" evidence="1">
    <location>
        <begin position="420"/>
        <end position="436"/>
    </location>
</feature>
<feature type="compositionally biased region" description="Pro residues" evidence="1">
    <location>
        <begin position="209"/>
        <end position="223"/>
    </location>
</feature>
<feature type="compositionally biased region" description="Pro residues" evidence="1">
    <location>
        <begin position="91"/>
        <end position="103"/>
    </location>
</feature>
<organism evidence="2 3">
    <name type="scientific">Sporothrix stenoceras</name>
    <dbReference type="NCBI Taxonomy" id="5173"/>
    <lineage>
        <taxon>Eukaryota</taxon>
        <taxon>Fungi</taxon>
        <taxon>Dikarya</taxon>
        <taxon>Ascomycota</taxon>
        <taxon>Pezizomycotina</taxon>
        <taxon>Sordariomycetes</taxon>
        <taxon>Sordariomycetidae</taxon>
        <taxon>Ophiostomatales</taxon>
        <taxon>Ophiostomataceae</taxon>
        <taxon>Sporothrix</taxon>
    </lineage>
</organism>
<feature type="compositionally biased region" description="Polar residues" evidence="1">
    <location>
        <begin position="111"/>
        <end position="122"/>
    </location>
</feature>
<feature type="compositionally biased region" description="Low complexity" evidence="1">
    <location>
        <begin position="224"/>
        <end position="255"/>
    </location>
</feature>
<feature type="region of interest" description="Disordered" evidence="1">
    <location>
        <begin position="601"/>
        <end position="675"/>
    </location>
</feature>
<proteinExistence type="predicted"/>
<feature type="compositionally biased region" description="Low complexity" evidence="1">
    <location>
        <begin position="137"/>
        <end position="146"/>
    </location>
</feature>
<dbReference type="Proteomes" id="UP001583186">
    <property type="component" value="Unassembled WGS sequence"/>
</dbReference>
<feature type="compositionally biased region" description="Low complexity" evidence="1">
    <location>
        <begin position="165"/>
        <end position="179"/>
    </location>
</feature>
<protein>
    <submittedName>
        <fullName evidence="2">Uncharacterized protein</fullName>
    </submittedName>
</protein>
<feature type="compositionally biased region" description="Low complexity" evidence="1">
    <location>
        <begin position="500"/>
        <end position="514"/>
    </location>
</feature>
<feature type="region of interest" description="Disordered" evidence="1">
    <location>
        <begin position="334"/>
        <end position="357"/>
    </location>
</feature>
<feature type="region of interest" description="Disordered" evidence="1">
    <location>
        <begin position="418"/>
        <end position="469"/>
    </location>
</feature>
<dbReference type="EMBL" id="JAWCUI010000001">
    <property type="protein sequence ID" value="KAL1903446.1"/>
    <property type="molecule type" value="Genomic_DNA"/>
</dbReference>
<name>A0ABR3ZTJ7_9PEZI</name>
<feature type="region of interest" description="Disordered" evidence="1">
    <location>
        <begin position="63"/>
        <end position="286"/>
    </location>
</feature>
<accession>A0ABR3ZTJ7</accession>
<evidence type="ECO:0000313" key="2">
    <source>
        <dbReference type="EMBL" id="KAL1903446.1"/>
    </source>
</evidence>
<feature type="region of interest" description="Disordered" evidence="1">
    <location>
        <begin position="1"/>
        <end position="24"/>
    </location>
</feature>
<feature type="compositionally biased region" description="Basic and acidic residues" evidence="1">
    <location>
        <begin position="651"/>
        <end position="662"/>
    </location>
</feature>
<evidence type="ECO:0000256" key="1">
    <source>
        <dbReference type="SAM" id="MobiDB-lite"/>
    </source>
</evidence>
<feature type="compositionally biased region" description="Low complexity" evidence="1">
    <location>
        <begin position="186"/>
        <end position="204"/>
    </location>
</feature>
<feature type="region of interest" description="Disordered" evidence="1">
    <location>
        <begin position="483"/>
        <end position="521"/>
    </location>
</feature>
<sequence length="675" mass="73601">MPWWTSDRHGDANWPSHMERRHDGSIKIKAKKPPVTYIHLVEEGVVERRFRLKDGSIISGYSGDRESFSRGTSSIGSTCSTGTTGRLPPTLYRPPPVPSPPAPATVVTLDFPSNSRCGSSESAIGGSDTESDHHSRSSASSSTDSSSSRRRCTLDDYPTYRLKRSQSPASSTASSRSRTFPLDLQSNVSSVSIASTSSSKSSLPHPREPSPPPSPVFPRPPASPISSVAESTTTDTSTTSSGRSVSKPSVSVNVVACEPSRSIVGSDDGSSQTYSNYDSAYGTPSVVTAPEKPIALRRTWTRPQPLPVLQPIRTDFSAYQVGYSPYVPYPEYDSRASSAFSPTKSRRRVRRADRTPRSPWAVMQTPQMHKIPKTPKTPKTPRLARTPRAVRIKTHKREKPHIIQVPRTPRTPLKPRVPFESSQHAPQVITASSSVGSYRGRPPSPTGSYVRTESGSRERRRQRRAALAARKAKASAAVMAMEASEANQSVPRRPPPQIVISNSGSKSGSSSISSRRSHRTLTPVRVVAPQLPQVRRRKSALALSRHRTEPIRSPIVDVHHPLRTPRRKSATAGLEKDPRVIRADEPTWSDYLKDRDGVVETRAGRPSVRGRPSEARRGLKATTKSGPSLFGGYYESEAPRRSSTPTARSMRPTETDGRKHGPADGSGSAGGFKME</sequence>
<gene>
    <name evidence="2" type="ORF">Sste5346_000073</name>
</gene>
<reference evidence="2 3" key="1">
    <citation type="journal article" date="2024" name="IMA Fungus">
        <title>IMA Genome - F19 : A genome assembly and annotation guide to empower mycologists, including annotated draft genome sequences of Ceratocystis pirilliformis, Diaporthe australafricana, Fusarium ophioides, Paecilomyces lecythidis, and Sporothrix stenoceras.</title>
        <authorList>
            <person name="Aylward J."/>
            <person name="Wilson A.M."/>
            <person name="Visagie C.M."/>
            <person name="Spraker J."/>
            <person name="Barnes I."/>
            <person name="Buitendag C."/>
            <person name="Ceriani C."/>
            <person name="Del Mar Angel L."/>
            <person name="du Plessis D."/>
            <person name="Fuchs T."/>
            <person name="Gasser K."/>
            <person name="Kramer D."/>
            <person name="Li W."/>
            <person name="Munsamy K."/>
            <person name="Piso A."/>
            <person name="Price J.L."/>
            <person name="Sonnekus B."/>
            <person name="Thomas C."/>
            <person name="van der Nest A."/>
            <person name="van Dijk A."/>
            <person name="van Heerden A."/>
            <person name="van Vuuren N."/>
            <person name="Yilmaz N."/>
            <person name="Duong T.A."/>
            <person name="van der Merwe N.A."/>
            <person name="Wingfield M.J."/>
            <person name="Wingfield B.D."/>
        </authorList>
    </citation>
    <scope>NUCLEOTIDE SEQUENCE [LARGE SCALE GENOMIC DNA]</scope>
    <source>
        <strain evidence="2 3">CMW 5346</strain>
    </source>
</reference>
<comment type="caution">
    <text evidence="2">The sequence shown here is derived from an EMBL/GenBank/DDBJ whole genome shotgun (WGS) entry which is preliminary data.</text>
</comment>
<keyword evidence="3" id="KW-1185">Reference proteome</keyword>
<feature type="compositionally biased region" description="Low complexity" evidence="1">
    <location>
        <begin position="69"/>
        <end position="90"/>
    </location>
</feature>